<name>A0A319EJI9_9EURO</name>
<sequence>VQASAVPIFLKVINLAKSYFIYKTGEICYILIMVWGDKSIYKIERDKMITREVARSEKEIYSLEV</sequence>
<dbReference type="AlphaFoldDB" id="A0A319EJI9"/>
<protein>
    <submittedName>
        <fullName evidence="1">Uncharacterized protein</fullName>
    </submittedName>
</protein>
<evidence type="ECO:0000313" key="1">
    <source>
        <dbReference type="EMBL" id="PYH91112.1"/>
    </source>
</evidence>
<dbReference type="Proteomes" id="UP000247810">
    <property type="component" value="Unassembled WGS sequence"/>
</dbReference>
<keyword evidence="2" id="KW-1185">Reference proteome</keyword>
<proteinExistence type="predicted"/>
<organism evidence="1 2">
    <name type="scientific">Aspergillus ellipticus CBS 707.79</name>
    <dbReference type="NCBI Taxonomy" id="1448320"/>
    <lineage>
        <taxon>Eukaryota</taxon>
        <taxon>Fungi</taxon>
        <taxon>Dikarya</taxon>
        <taxon>Ascomycota</taxon>
        <taxon>Pezizomycotina</taxon>
        <taxon>Eurotiomycetes</taxon>
        <taxon>Eurotiomycetidae</taxon>
        <taxon>Eurotiales</taxon>
        <taxon>Aspergillaceae</taxon>
        <taxon>Aspergillus</taxon>
        <taxon>Aspergillus subgen. Circumdati</taxon>
    </lineage>
</organism>
<feature type="non-terminal residue" evidence="1">
    <location>
        <position position="1"/>
    </location>
</feature>
<evidence type="ECO:0000313" key="2">
    <source>
        <dbReference type="Proteomes" id="UP000247810"/>
    </source>
</evidence>
<reference evidence="1 2" key="1">
    <citation type="submission" date="2018-02" db="EMBL/GenBank/DDBJ databases">
        <title>The genomes of Aspergillus section Nigri reveals drivers in fungal speciation.</title>
        <authorList>
            <consortium name="DOE Joint Genome Institute"/>
            <person name="Vesth T.C."/>
            <person name="Nybo J."/>
            <person name="Theobald S."/>
            <person name="Brandl J."/>
            <person name="Frisvad J.C."/>
            <person name="Nielsen K.F."/>
            <person name="Lyhne E.K."/>
            <person name="Kogle M.E."/>
            <person name="Kuo A."/>
            <person name="Riley R."/>
            <person name="Clum A."/>
            <person name="Nolan M."/>
            <person name="Lipzen A."/>
            <person name="Salamov A."/>
            <person name="Henrissat B."/>
            <person name="Wiebenga A."/>
            <person name="De vries R.P."/>
            <person name="Grigoriev I.V."/>
            <person name="Mortensen U.H."/>
            <person name="Andersen M.R."/>
            <person name="Baker S.E."/>
        </authorList>
    </citation>
    <scope>NUCLEOTIDE SEQUENCE [LARGE SCALE GENOMIC DNA]</scope>
    <source>
        <strain evidence="1 2">CBS 707.79</strain>
    </source>
</reference>
<accession>A0A319EJI9</accession>
<dbReference type="VEuPathDB" id="FungiDB:BO71DRAFT_332959"/>
<dbReference type="EMBL" id="KZ825956">
    <property type="protein sequence ID" value="PYH91112.1"/>
    <property type="molecule type" value="Genomic_DNA"/>
</dbReference>
<dbReference type="STRING" id="1448320.A0A319EJI9"/>
<gene>
    <name evidence="1" type="ORF">BO71DRAFT_332959</name>
</gene>
<dbReference type="OrthoDB" id="2156052at2759"/>